<name>A0A024G0P9_9STRA</name>
<dbReference type="PROSITE" id="PS01359">
    <property type="entry name" value="ZF_PHD_1"/>
    <property type="match status" value="1"/>
</dbReference>
<dbReference type="InterPro" id="IPR001606">
    <property type="entry name" value="ARID_dom"/>
</dbReference>
<dbReference type="Pfam" id="PF08429">
    <property type="entry name" value="PLU-1"/>
    <property type="match status" value="1"/>
</dbReference>
<keyword evidence="5" id="KW-0862">Zinc</keyword>
<dbReference type="SMART" id="SM00501">
    <property type="entry name" value="BRIGHT"/>
    <property type="match status" value="1"/>
</dbReference>
<feature type="region of interest" description="Disordered" evidence="9">
    <location>
        <begin position="844"/>
        <end position="864"/>
    </location>
</feature>
<dbReference type="InterPro" id="IPR001965">
    <property type="entry name" value="Znf_PHD"/>
</dbReference>
<evidence type="ECO:0000256" key="6">
    <source>
        <dbReference type="ARBA" id="ARBA00023004"/>
    </source>
</evidence>
<dbReference type="PROSITE" id="PS51011">
    <property type="entry name" value="ARID"/>
    <property type="match status" value="1"/>
</dbReference>
<dbReference type="SUPFAM" id="SSF51197">
    <property type="entry name" value="Clavaminate synthase-like"/>
    <property type="match status" value="1"/>
</dbReference>
<dbReference type="CDD" id="cd16871">
    <property type="entry name" value="ARID_Swi1p-like"/>
    <property type="match status" value="1"/>
</dbReference>
<sequence>MSRQLSQINDLASSKDIQHIGRLAGICKIVPPKKWRPPFGINENTFRFRTRVQQLNCLEGSTRVEGNFVESLRMFLYRRGTPMKTLPRIDGKAVPLHRLYKCVQEKGGYYEVCNSNSWPKVVAEVEMHENLKPYLDYLQQYQDLYKTNLLPYELDKGINQTSAFSLSAKPAKHIDPAESSSSYHIGEKKIFEERDRIFEQGTQIGNESAHTSSEEGDLEKSDGETGSMKSESTRKKKLSPHEHLPSLEPAGLLPDATRERFLEPPVIRLGQKFYQYFSDQEIKRSNATTQSRNADRNAHLYLAEVKRVVATGKKPFGIVEYANDGKQTIDYSSLQILIANGWSLYVLFVKQQNWLTRITYVSDACEVIVEVECWKVDGDWYCDVCVAETIADEKDENKTKMNFGFDKGQEYTVTQYREKADAWQRAYFEERNISQHDLDDAYLEQEYWKILRSPVYEQCIEIEYGSDVDSGVNGSGFPQVQILSKNVRLATKRLDQLRLLKRSYPGSFVFNKDQKDDDKISYHTQGTDTGKKDVDTLFLHGLPHDLPDRKASEQLRIDIQRYAEDAWNLNNLPKLKGSLLRHVDQDIKGVMVPWIYMGMMFSTFCWHIEDHNFYSMSYLHCGAPKIWYGVPCDQGQKFEAIMKQLTPELFGSQPDLHMQLVTMFSPDTLKQRGLSVYRATNCEGEFMVTFPGGYHAGFNQGFNCSEAVNFATIDWLPWGMQSLAKYQVYRKLPVFAHEALLCSLAENALAEQDEIDYVGVLKYLLPALKELYFQYISFEKAIQADKIFMSETMDFYEQTQGNILARVGNDDGVLIKKSEGVFEELRYGLRKRFSVKSNLDFSAHRDKRKKSNSRMSSRMVSETASGRPMRMMSWTGESEKSQGVRCIICKQYCYLQAVLCSQCRHGTIGCMDHYRSMCSCSTSHYLRLFRYSGDHLSEIIHSLERRVQNITDWNSRAKCALGIKIEPSRLGKSHSVDAMQLSAETLGDLYNEGKQLQGAPKSILKKVQKTYSEIAIWSAKVQNTLKKQRDEAQISDDELDKMIAHLLELQRQRNDLLAAPEDLCRQLDARVADLCKFKHGLVDFVKSVTQLQNEEREPFDIYNKNVNAHLASSTAQIKALNTRRNQLIQQARSLGLSTSALIALTRSNAYVEMMLEVHVLLERIELTASHHGLWDESEERKEANPIDCMHRVEQNRCQNVLERVNTYTEKYGLDKDSQMPKIHAFEKLLTTSENVDVEVEATLNDHTKSLEELESLWERCQRCLIYPRNADNLSHRVQKVKQWHAEARKILQSAALPVANRSDTGELESLYDSADACFVPCSSLLRRQLHGRIQDCRRWEVNLYGLFSRGSCKQTNSLEKHERKIMLKFLEGAIHKLKNFDGRKLSSHFRTYCVCDQVLSSQTKMIACRMCGSLFHRECVEIDSHSREAMVGGLWACTSCTSTLPPNDSQSIGLQGAHTGTHGDEAIPGASDSIGMSGSVNRYCVCRQSHDQVPMICCDFCDEWYHLQCIGIKLKESENMEAYRCHRCGIRQNIMLFDEKYLKKNAVGRFPTIQRVQASLHRLEQRLVAVPESGRKLIEYVHLVEQVQSRMRAIESSFWSNTTPTPDVHATENTITELSQIFTALEIDIADIRTRFDAIHWYLRAMRFTDRTVQAVPKYTHLVVLLADMKHPQSIEKNELRKLVDSIRVQVEKAEGWIQKIRMAEMVTIDVDHLEELSREREALSLVMELPEAQIEHLNFLLKTIS</sequence>
<dbReference type="InterPro" id="IPR036431">
    <property type="entry name" value="ARID_dom_sf"/>
</dbReference>
<evidence type="ECO:0000259" key="12">
    <source>
        <dbReference type="PROSITE" id="PS51183"/>
    </source>
</evidence>
<feature type="domain" description="PHD-type" evidence="10">
    <location>
        <begin position="1390"/>
        <end position="1443"/>
    </location>
</feature>
<feature type="region of interest" description="Disordered" evidence="9">
    <location>
        <begin position="204"/>
        <end position="251"/>
    </location>
</feature>
<dbReference type="OrthoDB" id="1678912at2759"/>
<keyword evidence="2" id="KW-0479">Metal-binding</keyword>
<dbReference type="SMART" id="SM01014">
    <property type="entry name" value="ARID"/>
    <property type="match status" value="1"/>
</dbReference>
<dbReference type="Pfam" id="PF00628">
    <property type="entry name" value="PHD"/>
    <property type="match status" value="2"/>
</dbReference>
<evidence type="ECO:0000256" key="5">
    <source>
        <dbReference type="ARBA" id="ARBA00022833"/>
    </source>
</evidence>
<dbReference type="InterPro" id="IPR013637">
    <property type="entry name" value="Lys_sp_deMease-like_dom"/>
</dbReference>
<evidence type="ECO:0000313" key="15">
    <source>
        <dbReference type="Proteomes" id="UP000053237"/>
    </source>
</evidence>
<evidence type="ECO:0000256" key="9">
    <source>
        <dbReference type="SAM" id="MobiDB-lite"/>
    </source>
</evidence>
<dbReference type="Pfam" id="PF02373">
    <property type="entry name" value="JmjC"/>
    <property type="match status" value="1"/>
</dbReference>
<keyword evidence="4 8" id="KW-0863">Zinc-finger</keyword>
<feature type="domain" description="ARID" evidence="11">
    <location>
        <begin position="62"/>
        <end position="157"/>
    </location>
</feature>
<dbReference type="InterPro" id="IPR003349">
    <property type="entry name" value="JmjN"/>
</dbReference>
<keyword evidence="6" id="KW-0408">Iron</keyword>
<dbReference type="Pfam" id="PF02928">
    <property type="entry name" value="zf-C5HC2"/>
    <property type="match status" value="1"/>
</dbReference>
<dbReference type="GO" id="GO:0008270">
    <property type="term" value="F:zinc ion binding"/>
    <property type="evidence" value="ECO:0007669"/>
    <property type="project" value="UniProtKB-KW"/>
</dbReference>
<gene>
    <name evidence="14" type="ORF">BN9_010290</name>
</gene>
<dbReference type="InterPro" id="IPR011011">
    <property type="entry name" value="Znf_FYVE_PHD"/>
</dbReference>
<dbReference type="InterPro" id="IPR003347">
    <property type="entry name" value="JmjC_dom"/>
</dbReference>
<evidence type="ECO:0000256" key="3">
    <source>
        <dbReference type="ARBA" id="ARBA00022737"/>
    </source>
</evidence>
<comment type="subcellular location">
    <subcellularLocation>
        <location evidence="1">Nucleus</location>
    </subcellularLocation>
</comment>
<evidence type="ECO:0008006" key="16">
    <source>
        <dbReference type="Google" id="ProtNLM"/>
    </source>
</evidence>
<dbReference type="SMART" id="SM00249">
    <property type="entry name" value="PHD"/>
    <property type="match status" value="2"/>
</dbReference>
<keyword evidence="3" id="KW-0677">Repeat</keyword>
<dbReference type="Pfam" id="PF01388">
    <property type="entry name" value="ARID"/>
    <property type="match status" value="1"/>
</dbReference>
<reference evidence="14 15" key="1">
    <citation type="submission" date="2012-05" db="EMBL/GenBank/DDBJ databases">
        <title>Recombination and specialization in a pathogen metapopulation.</title>
        <authorList>
            <person name="Gardiner A."/>
            <person name="Kemen E."/>
            <person name="Schultz-Larsen T."/>
            <person name="MacLean D."/>
            <person name="Van Oosterhout C."/>
            <person name="Jones J.D.G."/>
        </authorList>
    </citation>
    <scope>NUCLEOTIDE SEQUENCE [LARGE SCALE GENOMIC DNA]</scope>
    <source>
        <strain evidence="14 15">Ac Nc2</strain>
    </source>
</reference>
<evidence type="ECO:0000256" key="4">
    <source>
        <dbReference type="ARBA" id="ARBA00022771"/>
    </source>
</evidence>
<evidence type="ECO:0000259" key="11">
    <source>
        <dbReference type="PROSITE" id="PS51011"/>
    </source>
</evidence>
<dbReference type="InterPro" id="IPR019787">
    <property type="entry name" value="Znf_PHD-finger"/>
</dbReference>
<dbReference type="InterPro" id="IPR004198">
    <property type="entry name" value="Znf_C5HC2"/>
</dbReference>
<dbReference type="PROSITE" id="PS51183">
    <property type="entry name" value="JMJN"/>
    <property type="match status" value="1"/>
</dbReference>
<dbReference type="InterPro" id="IPR013083">
    <property type="entry name" value="Znf_RING/FYVE/PHD"/>
</dbReference>
<protein>
    <recommendedName>
        <fullName evidence="16">[Histone H3]-trimethyl-L-lysine(4) demethylase</fullName>
    </recommendedName>
</protein>
<dbReference type="GO" id="GO:0010468">
    <property type="term" value="P:regulation of gene expression"/>
    <property type="evidence" value="ECO:0007669"/>
    <property type="project" value="TreeGrafter"/>
</dbReference>
<evidence type="ECO:0000256" key="2">
    <source>
        <dbReference type="ARBA" id="ARBA00022723"/>
    </source>
</evidence>
<dbReference type="PANTHER" id="PTHR10694">
    <property type="entry name" value="LYSINE-SPECIFIC DEMETHYLASE"/>
    <property type="match status" value="1"/>
</dbReference>
<evidence type="ECO:0000256" key="8">
    <source>
        <dbReference type="PROSITE-ProRule" id="PRU00146"/>
    </source>
</evidence>
<comment type="caution">
    <text evidence="14">The sequence shown here is derived from an EMBL/GenBank/DDBJ whole genome shotgun (WGS) entry which is preliminary data.</text>
</comment>
<dbReference type="STRING" id="65357.A0A024G0P9"/>
<dbReference type="GO" id="GO:0005634">
    <property type="term" value="C:nucleus"/>
    <property type="evidence" value="ECO:0007669"/>
    <property type="project" value="UniProtKB-SubCell"/>
</dbReference>
<dbReference type="Gene3D" id="3.30.40.10">
    <property type="entry name" value="Zinc/RING finger domain, C3HC4 (zinc finger)"/>
    <property type="match status" value="2"/>
</dbReference>
<evidence type="ECO:0000256" key="1">
    <source>
        <dbReference type="ARBA" id="ARBA00004123"/>
    </source>
</evidence>
<evidence type="ECO:0000259" key="13">
    <source>
        <dbReference type="PROSITE" id="PS51184"/>
    </source>
</evidence>
<dbReference type="PROSITE" id="PS50016">
    <property type="entry name" value="ZF_PHD_2"/>
    <property type="match status" value="2"/>
</dbReference>
<keyword evidence="7" id="KW-0539">Nucleus</keyword>
<dbReference type="GO" id="GO:0000785">
    <property type="term" value="C:chromatin"/>
    <property type="evidence" value="ECO:0007669"/>
    <property type="project" value="TreeGrafter"/>
</dbReference>
<proteinExistence type="predicted"/>
<evidence type="ECO:0000313" key="14">
    <source>
        <dbReference type="EMBL" id="CCI40245.1"/>
    </source>
</evidence>
<feature type="domain" description="JmjN" evidence="12">
    <location>
        <begin position="1"/>
        <end position="38"/>
    </location>
</feature>
<feature type="domain" description="JmjC" evidence="13">
    <location>
        <begin position="561"/>
        <end position="727"/>
    </location>
</feature>
<dbReference type="InterPro" id="IPR019786">
    <property type="entry name" value="Zinc_finger_PHD-type_CS"/>
</dbReference>
<dbReference type="SUPFAM" id="SSF57903">
    <property type="entry name" value="FYVE/PHD zinc finger"/>
    <property type="match status" value="2"/>
</dbReference>
<evidence type="ECO:0000259" key="10">
    <source>
        <dbReference type="PROSITE" id="PS50016"/>
    </source>
</evidence>
<evidence type="ECO:0000256" key="7">
    <source>
        <dbReference type="ARBA" id="ARBA00023242"/>
    </source>
</evidence>
<dbReference type="PANTHER" id="PTHR10694:SF33">
    <property type="entry name" value="LYSINE-SPECIFIC DEMETHYLASE 5"/>
    <property type="match status" value="1"/>
</dbReference>
<dbReference type="SUPFAM" id="SSF46774">
    <property type="entry name" value="ARID-like"/>
    <property type="match status" value="1"/>
</dbReference>
<dbReference type="SMART" id="SM00558">
    <property type="entry name" value="JmjC"/>
    <property type="match status" value="1"/>
</dbReference>
<dbReference type="Gene3D" id="1.10.150.60">
    <property type="entry name" value="ARID DNA-binding domain"/>
    <property type="match status" value="1"/>
</dbReference>
<feature type="domain" description="PHD-type" evidence="10">
    <location>
        <begin position="1481"/>
        <end position="1531"/>
    </location>
</feature>
<dbReference type="GO" id="GO:0141052">
    <property type="term" value="F:histone H3 demethylase activity"/>
    <property type="evidence" value="ECO:0007669"/>
    <property type="project" value="UniProtKB-ARBA"/>
</dbReference>
<dbReference type="GO" id="GO:0003677">
    <property type="term" value="F:DNA binding"/>
    <property type="evidence" value="ECO:0007669"/>
    <property type="project" value="InterPro"/>
</dbReference>
<dbReference type="EMBL" id="CAIX01000007">
    <property type="protein sequence ID" value="CCI40245.1"/>
    <property type="molecule type" value="Genomic_DNA"/>
</dbReference>
<dbReference type="PROSITE" id="PS51184">
    <property type="entry name" value="JMJC"/>
    <property type="match status" value="1"/>
</dbReference>
<accession>A0A024G0P9</accession>
<dbReference type="Proteomes" id="UP000053237">
    <property type="component" value="Unassembled WGS sequence"/>
</dbReference>
<keyword evidence="15" id="KW-1185">Reference proteome</keyword>
<organism evidence="14 15">
    <name type="scientific">Albugo candida</name>
    <dbReference type="NCBI Taxonomy" id="65357"/>
    <lineage>
        <taxon>Eukaryota</taxon>
        <taxon>Sar</taxon>
        <taxon>Stramenopiles</taxon>
        <taxon>Oomycota</taxon>
        <taxon>Peronosporomycetes</taxon>
        <taxon>Albuginales</taxon>
        <taxon>Albuginaceae</taxon>
        <taxon>Albugo</taxon>
    </lineage>
</organism>
<dbReference type="InParanoid" id="A0A024G0P9"/>
<dbReference type="Gene3D" id="2.60.120.650">
    <property type="entry name" value="Cupin"/>
    <property type="match status" value="1"/>
</dbReference>